<comment type="caution">
    <text evidence="2">The sequence shown here is derived from an EMBL/GenBank/DDBJ whole genome shotgun (WGS) entry which is preliminary data.</text>
</comment>
<dbReference type="SUPFAM" id="SSF46589">
    <property type="entry name" value="tRNA-binding arm"/>
    <property type="match status" value="1"/>
</dbReference>
<keyword evidence="2" id="KW-0030">Aminoacyl-tRNA synthetase</keyword>
<organism evidence="2 3">
    <name type="scientific">Actinidia rufa</name>
    <dbReference type="NCBI Taxonomy" id="165716"/>
    <lineage>
        <taxon>Eukaryota</taxon>
        <taxon>Viridiplantae</taxon>
        <taxon>Streptophyta</taxon>
        <taxon>Embryophyta</taxon>
        <taxon>Tracheophyta</taxon>
        <taxon>Spermatophyta</taxon>
        <taxon>Magnoliopsida</taxon>
        <taxon>eudicotyledons</taxon>
        <taxon>Gunneridae</taxon>
        <taxon>Pentapetalae</taxon>
        <taxon>asterids</taxon>
        <taxon>Ericales</taxon>
        <taxon>Actinidiaceae</taxon>
        <taxon>Actinidia</taxon>
    </lineage>
</organism>
<gene>
    <name evidence="2" type="ORF">Acr_07g0015090</name>
</gene>
<dbReference type="InterPro" id="IPR010978">
    <property type="entry name" value="tRNA-bd_arm"/>
</dbReference>
<sequence>MLDINLFREEKGHNPEIVRESQRRRFANVDLVDEVIRFDKEWRKRQFELDGLRAKLNDITKGIGQLTICRELAASIALLRFGSIPSVSPKSSNTVLSSRSKLGEYSLSLSFAGLELLAFKSLAEHAYSSVA</sequence>
<dbReference type="Gene3D" id="1.10.287.40">
    <property type="entry name" value="Serine-tRNA synthetase, tRNA binding domain"/>
    <property type="match status" value="1"/>
</dbReference>
<dbReference type="Pfam" id="PF02403">
    <property type="entry name" value="Seryl_tRNA_N"/>
    <property type="match status" value="1"/>
</dbReference>
<protein>
    <submittedName>
        <fullName evidence="2">Seryl-tRNA synthetase / serine-tRNA ligase</fullName>
    </submittedName>
</protein>
<dbReference type="PANTHER" id="PTHR11778">
    <property type="entry name" value="SERYL-TRNA SYNTHETASE"/>
    <property type="match status" value="1"/>
</dbReference>
<dbReference type="OrthoDB" id="10264585at2759"/>
<feature type="domain" description="Serine-tRNA synthetase type1 N-terminal" evidence="1">
    <location>
        <begin position="1"/>
        <end position="67"/>
    </location>
</feature>
<evidence type="ECO:0000313" key="2">
    <source>
        <dbReference type="EMBL" id="GFY91313.1"/>
    </source>
</evidence>
<dbReference type="Proteomes" id="UP000585474">
    <property type="component" value="Unassembled WGS sequence"/>
</dbReference>
<proteinExistence type="predicted"/>
<dbReference type="AlphaFoldDB" id="A0A7J0EY42"/>
<keyword evidence="3" id="KW-1185">Reference proteome</keyword>
<reference evidence="2 3" key="1">
    <citation type="submission" date="2019-07" db="EMBL/GenBank/DDBJ databases">
        <title>De Novo Assembly of kiwifruit Actinidia rufa.</title>
        <authorList>
            <person name="Sugita-Konishi S."/>
            <person name="Sato K."/>
            <person name="Mori E."/>
            <person name="Abe Y."/>
            <person name="Kisaki G."/>
            <person name="Hamano K."/>
            <person name="Suezawa K."/>
            <person name="Otani M."/>
            <person name="Fukuda T."/>
            <person name="Manabe T."/>
            <person name="Gomi K."/>
            <person name="Tabuchi M."/>
            <person name="Akimitsu K."/>
            <person name="Kataoka I."/>
        </authorList>
    </citation>
    <scope>NUCLEOTIDE SEQUENCE [LARGE SCALE GENOMIC DNA]</scope>
    <source>
        <strain evidence="3">cv. Fuchu</strain>
    </source>
</reference>
<keyword evidence="2" id="KW-0436">Ligase</keyword>
<dbReference type="InterPro" id="IPR002317">
    <property type="entry name" value="Ser-tRNA-ligase_type_1"/>
</dbReference>
<dbReference type="InterPro" id="IPR042103">
    <property type="entry name" value="SerRS_1_N_sf"/>
</dbReference>
<dbReference type="GO" id="GO:0005524">
    <property type="term" value="F:ATP binding"/>
    <property type="evidence" value="ECO:0007669"/>
    <property type="project" value="InterPro"/>
</dbReference>
<accession>A0A7J0EY42</accession>
<evidence type="ECO:0000313" key="3">
    <source>
        <dbReference type="Proteomes" id="UP000585474"/>
    </source>
</evidence>
<name>A0A7J0EY42_9ERIC</name>
<evidence type="ECO:0000259" key="1">
    <source>
        <dbReference type="Pfam" id="PF02403"/>
    </source>
</evidence>
<dbReference type="EMBL" id="BJWL01000007">
    <property type="protein sequence ID" value="GFY91313.1"/>
    <property type="molecule type" value="Genomic_DNA"/>
</dbReference>
<dbReference type="GO" id="GO:0006434">
    <property type="term" value="P:seryl-tRNA aminoacylation"/>
    <property type="evidence" value="ECO:0007669"/>
    <property type="project" value="InterPro"/>
</dbReference>
<dbReference type="GO" id="GO:0004828">
    <property type="term" value="F:serine-tRNA ligase activity"/>
    <property type="evidence" value="ECO:0007669"/>
    <property type="project" value="InterPro"/>
</dbReference>
<dbReference type="InterPro" id="IPR015866">
    <property type="entry name" value="Ser-tRNA-synth_1_N"/>
</dbReference>